<accession>A0A0F9Q551</accession>
<dbReference type="AlphaFoldDB" id="A0A0F9Q551"/>
<sequence length="99" mass="10731">MRNEVTMRFLAALGGLFTLIEAFLGLDQRRPEDINVVSLVISIALAVIILISVIRPEKPIPLNWMVCVVLGIAIIVYSSLVGGVLVLVAGFVGYTESVY</sequence>
<keyword evidence="1" id="KW-1133">Transmembrane helix</keyword>
<name>A0A0F9Q551_9ZZZZ</name>
<reference evidence="2" key="1">
    <citation type="journal article" date="2015" name="Nature">
        <title>Complex archaea that bridge the gap between prokaryotes and eukaryotes.</title>
        <authorList>
            <person name="Spang A."/>
            <person name="Saw J.H."/>
            <person name="Jorgensen S.L."/>
            <person name="Zaremba-Niedzwiedzka K."/>
            <person name="Martijn J."/>
            <person name="Lind A.E."/>
            <person name="van Eijk R."/>
            <person name="Schleper C."/>
            <person name="Guy L."/>
            <person name="Ettema T.J."/>
        </authorList>
    </citation>
    <scope>NUCLEOTIDE SEQUENCE</scope>
</reference>
<feature type="transmembrane region" description="Helical" evidence="1">
    <location>
        <begin position="66"/>
        <end position="94"/>
    </location>
</feature>
<organism evidence="2">
    <name type="scientific">marine sediment metagenome</name>
    <dbReference type="NCBI Taxonomy" id="412755"/>
    <lineage>
        <taxon>unclassified sequences</taxon>
        <taxon>metagenomes</taxon>
        <taxon>ecological metagenomes</taxon>
    </lineage>
</organism>
<keyword evidence="1" id="KW-0812">Transmembrane</keyword>
<protein>
    <submittedName>
        <fullName evidence="2">Uncharacterized protein</fullName>
    </submittedName>
</protein>
<comment type="caution">
    <text evidence="2">The sequence shown here is derived from an EMBL/GenBank/DDBJ whole genome shotgun (WGS) entry which is preliminary data.</text>
</comment>
<proteinExistence type="predicted"/>
<keyword evidence="1" id="KW-0472">Membrane</keyword>
<dbReference type="EMBL" id="LAZR01001782">
    <property type="protein sequence ID" value="KKN39105.1"/>
    <property type="molecule type" value="Genomic_DNA"/>
</dbReference>
<gene>
    <name evidence="2" type="ORF">LCGC14_0746670</name>
</gene>
<evidence type="ECO:0000313" key="2">
    <source>
        <dbReference type="EMBL" id="KKN39105.1"/>
    </source>
</evidence>
<evidence type="ECO:0000256" key="1">
    <source>
        <dbReference type="SAM" id="Phobius"/>
    </source>
</evidence>
<feature type="transmembrane region" description="Helical" evidence="1">
    <location>
        <begin position="34"/>
        <end position="54"/>
    </location>
</feature>